<accession>A0ABR8CHE2</accession>
<keyword evidence="2" id="KW-1185">Reference proteome</keyword>
<name>A0ABR8CHE2_9NOST</name>
<evidence type="ECO:0000313" key="2">
    <source>
        <dbReference type="Proteomes" id="UP000607281"/>
    </source>
</evidence>
<comment type="caution">
    <text evidence="1">The sequence shown here is derived from an EMBL/GenBank/DDBJ whole genome shotgun (WGS) entry which is preliminary data.</text>
</comment>
<dbReference type="EMBL" id="JACJRF010000001">
    <property type="protein sequence ID" value="MBD2342606.1"/>
    <property type="molecule type" value="Genomic_DNA"/>
</dbReference>
<protein>
    <submittedName>
        <fullName evidence="1">Uncharacterized protein</fullName>
    </submittedName>
</protein>
<dbReference type="Proteomes" id="UP000607281">
    <property type="component" value="Unassembled WGS sequence"/>
</dbReference>
<proteinExistence type="predicted"/>
<sequence>MTLESYCIGRAKTIEISSIKSDDSADKYLSDLISTRLTSTERLLIDKFGNARQRGLIACRRGDLIAAEKAFSAANVLLQLDKLSHEGMLLYKSFLEQAEAYLDYRLGDFTQARNRTYSALETNMILEEEYGYEIIFFGRIQLVHNLVRIDAGCMQWNRAIKLAFQILGYLEGVLDILPVPGLWGYERVKRQIPEFVAAMFVQVTDEIAIILASQDNQFDSDLLKIDLTHILVNSNEDYHCHPQAYTWLLLKMAFINNEVANFLEQASNFLAHGRGDTPLLWYATLADLVALCDEIVLPESDLLKQEIIKDVATWNGVPQKLLSLFS</sequence>
<evidence type="ECO:0000313" key="1">
    <source>
        <dbReference type="EMBL" id="MBD2342606.1"/>
    </source>
</evidence>
<gene>
    <name evidence="1" type="ORF">H6G18_00390</name>
</gene>
<reference evidence="1 2" key="1">
    <citation type="journal article" date="2020" name="ISME J.">
        <title>Comparative genomics reveals insights into cyanobacterial evolution and habitat adaptation.</title>
        <authorList>
            <person name="Chen M.Y."/>
            <person name="Teng W.K."/>
            <person name="Zhao L."/>
            <person name="Hu C.X."/>
            <person name="Zhou Y.K."/>
            <person name="Han B.P."/>
            <person name="Song L.R."/>
            <person name="Shu W.S."/>
        </authorList>
    </citation>
    <scope>NUCLEOTIDE SEQUENCE [LARGE SCALE GENOMIC DNA]</scope>
    <source>
        <strain evidence="1 2">FACHB-260</strain>
    </source>
</reference>
<organism evidence="1 2">
    <name type="scientific">Anabaena subtropica FACHB-260</name>
    <dbReference type="NCBI Taxonomy" id="2692884"/>
    <lineage>
        <taxon>Bacteria</taxon>
        <taxon>Bacillati</taxon>
        <taxon>Cyanobacteriota</taxon>
        <taxon>Cyanophyceae</taxon>
        <taxon>Nostocales</taxon>
        <taxon>Nostocaceae</taxon>
        <taxon>Anabaena</taxon>
    </lineage>
</organism>
<dbReference type="RefSeq" id="WP_190405095.1">
    <property type="nucleotide sequence ID" value="NZ_JACJRF010000001.1"/>
</dbReference>